<reference evidence="2" key="2">
    <citation type="journal article" date="2023" name="IMA Fungus">
        <title>Comparative genomic study of the Penicillium genus elucidates a diverse pangenome and 15 lateral gene transfer events.</title>
        <authorList>
            <person name="Petersen C."/>
            <person name="Sorensen T."/>
            <person name="Nielsen M.R."/>
            <person name="Sondergaard T.E."/>
            <person name="Sorensen J.L."/>
            <person name="Fitzpatrick D.A."/>
            <person name="Frisvad J.C."/>
            <person name="Nielsen K.L."/>
        </authorList>
    </citation>
    <scope>NUCLEOTIDE SEQUENCE</scope>
    <source>
        <strain evidence="2">IBT 30761</strain>
    </source>
</reference>
<organism evidence="2 3">
    <name type="scientific">Penicillium argentinense</name>
    <dbReference type="NCBI Taxonomy" id="1131581"/>
    <lineage>
        <taxon>Eukaryota</taxon>
        <taxon>Fungi</taxon>
        <taxon>Dikarya</taxon>
        <taxon>Ascomycota</taxon>
        <taxon>Pezizomycotina</taxon>
        <taxon>Eurotiomycetes</taxon>
        <taxon>Eurotiomycetidae</taxon>
        <taxon>Eurotiales</taxon>
        <taxon>Aspergillaceae</taxon>
        <taxon>Penicillium</taxon>
    </lineage>
</organism>
<dbReference type="EMBL" id="JAPQKI010000009">
    <property type="protein sequence ID" value="KAJ5090034.1"/>
    <property type="molecule type" value="Genomic_DNA"/>
</dbReference>
<protein>
    <submittedName>
        <fullName evidence="2">Uncharacterized protein</fullName>
    </submittedName>
</protein>
<proteinExistence type="predicted"/>
<dbReference type="RefSeq" id="XP_056472016.1">
    <property type="nucleotide sequence ID" value="XM_056621210.1"/>
</dbReference>
<feature type="compositionally biased region" description="Low complexity" evidence="1">
    <location>
        <begin position="28"/>
        <end position="53"/>
    </location>
</feature>
<name>A0A9W9EXX7_9EURO</name>
<evidence type="ECO:0000313" key="2">
    <source>
        <dbReference type="EMBL" id="KAJ5090034.1"/>
    </source>
</evidence>
<accession>A0A9W9EXX7</accession>
<gene>
    <name evidence="2" type="ORF">N7532_008718</name>
</gene>
<feature type="region of interest" description="Disordered" evidence="1">
    <location>
        <begin position="122"/>
        <end position="149"/>
    </location>
</feature>
<feature type="compositionally biased region" description="Basic residues" evidence="1">
    <location>
        <begin position="127"/>
        <end position="141"/>
    </location>
</feature>
<keyword evidence="3" id="KW-1185">Reference proteome</keyword>
<dbReference type="GeneID" id="81360189"/>
<reference evidence="2" key="1">
    <citation type="submission" date="2022-11" db="EMBL/GenBank/DDBJ databases">
        <authorList>
            <person name="Petersen C."/>
        </authorList>
    </citation>
    <scope>NUCLEOTIDE SEQUENCE</scope>
    <source>
        <strain evidence="2">IBT 30761</strain>
    </source>
</reference>
<evidence type="ECO:0000256" key="1">
    <source>
        <dbReference type="SAM" id="MobiDB-lite"/>
    </source>
</evidence>
<dbReference type="OrthoDB" id="4329446at2759"/>
<feature type="region of interest" description="Disordered" evidence="1">
    <location>
        <begin position="1"/>
        <end position="100"/>
    </location>
</feature>
<dbReference type="Proteomes" id="UP001149074">
    <property type="component" value="Unassembled WGS sequence"/>
</dbReference>
<evidence type="ECO:0000313" key="3">
    <source>
        <dbReference type="Proteomes" id="UP001149074"/>
    </source>
</evidence>
<dbReference type="AlphaFoldDB" id="A0A9W9EXX7"/>
<sequence length="197" mass="21907">MKRAQLVPLDVDTSRAGTPAPGSSIGSPATANAGAAAGGATTATPAPGNTYGTSTPEVPPGLNKDGYSPMQRLMDKLKKKRKASPSQSTRKLGPFKPKLASDPLKRKYLNYEDLDLDKSYVDEAPKQPRKAKKRVRPRKNWNHTGAEPITEIDDIPKGWDHIEYDLAEECHERIAERIMPDVFKTRLERFEELKKER</sequence>
<comment type="caution">
    <text evidence="2">The sequence shown here is derived from an EMBL/GenBank/DDBJ whole genome shotgun (WGS) entry which is preliminary data.</text>
</comment>